<dbReference type="Proteomes" id="UP000238801">
    <property type="component" value="Unassembled WGS sequence"/>
</dbReference>
<reference evidence="1 2" key="1">
    <citation type="submission" date="2018-03" db="EMBL/GenBank/DDBJ databases">
        <title>Genomic Encyclopedia of Archaeal and Bacterial Type Strains, Phase II (KMG-II): from individual species to whole genera.</title>
        <authorList>
            <person name="Goeker M."/>
        </authorList>
    </citation>
    <scope>NUCLEOTIDE SEQUENCE [LARGE SCALE GENOMIC DNA]</scope>
    <source>
        <strain evidence="1 2">DSM 29318</strain>
    </source>
</reference>
<sequence length="118" mass="12915">MRLTDGRIREGVWSARLESEGEPGPFAVTLRDREVPHEVARIEGTLWEVRVPIPPSLIGEGIQTGIVAEPGGRRLAHFTLVAGEDAGADLRAEVDLLRAELDLLKRAFRRHCAGTARG</sequence>
<evidence type="ECO:0000313" key="1">
    <source>
        <dbReference type="EMBL" id="PRY93367.1"/>
    </source>
</evidence>
<dbReference type="RefSeq" id="WP_106160967.1">
    <property type="nucleotide sequence ID" value="NZ_PVTT01000002.1"/>
</dbReference>
<organism evidence="1 2">
    <name type="scientific">Hasllibacter halocynthiae</name>
    <dbReference type="NCBI Taxonomy" id="595589"/>
    <lineage>
        <taxon>Bacteria</taxon>
        <taxon>Pseudomonadati</taxon>
        <taxon>Pseudomonadota</taxon>
        <taxon>Alphaproteobacteria</taxon>
        <taxon>Rhodobacterales</taxon>
        <taxon>Roseobacteraceae</taxon>
        <taxon>Hasllibacter</taxon>
    </lineage>
</organism>
<proteinExistence type="predicted"/>
<evidence type="ECO:0000313" key="2">
    <source>
        <dbReference type="Proteomes" id="UP000238801"/>
    </source>
</evidence>
<dbReference type="AlphaFoldDB" id="A0A2T0X378"/>
<accession>A0A2T0X378</accession>
<protein>
    <submittedName>
        <fullName evidence="1">Uncharacterized protein</fullName>
    </submittedName>
</protein>
<keyword evidence="2" id="KW-1185">Reference proteome</keyword>
<dbReference type="EMBL" id="PVTT01000002">
    <property type="protein sequence ID" value="PRY93367.1"/>
    <property type="molecule type" value="Genomic_DNA"/>
</dbReference>
<gene>
    <name evidence="1" type="ORF">BCF33_2235</name>
</gene>
<dbReference type="OrthoDB" id="7772846at2"/>
<name>A0A2T0X378_9RHOB</name>
<comment type="caution">
    <text evidence="1">The sequence shown here is derived from an EMBL/GenBank/DDBJ whole genome shotgun (WGS) entry which is preliminary data.</text>
</comment>